<dbReference type="GO" id="GO:0051015">
    <property type="term" value="F:actin filament binding"/>
    <property type="evidence" value="ECO:0007669"/>
    <property type="project" value="TreeGrafter"/>
</dbReference>
<dbReference type="EC" id="4.1.-.-" evidence="3"/>
<dbReference type="Gene3D" id="3.40.225.10">
    <property type="entry name" value="Class II aldolase/adducin N-terminal domain"/>
    <property type="match status" value="1"/>
</dbReference>
<name>A0A1V0RR75_9RHOB</name>
<evidence type="ECO:0000259" key="2">
    <source>
        <dbReference type="SMART" id="SM01007"/>
    </source>
</evidence>
<keyword evidence="4" id="KW-1185">Reference proteome</keyword>
<dbReference type="InterPro" id="IPR051017">
    <property type="entry name" value="Aldolase-II_Adducin_sf"/>
</dbReference>
<dbReference type="Proteomes" id="UP000192273">
    <property type="component" value="Chromosome"/>
</dbReference>
<dbReference type="GO" id="GO:0016829">
    <property type="term" value="F:lyase activity"/>
    <property type="evidence" value="ECO:0007669"/>
    <property type="project" value="UniProtKB-KW"/>
</dbReference>
<protein>
    <submittedName>
        <fullName evidence="3">Decarboxylase NovR</fullName>
        <ecNumber evidence="3">4.1.-.-</ecNumber>
    </submittedName>
</protein>
<dbReference type="EMBL" id="CP020474">
    <property type="protein sequence ID" value="ARE84277.1"/>
    <property type="molecule type" value="Genomic_DNA"/>
</dbReference>
<evidence type="ECO:0000313" key="4">
    <source>
        <dbReference type="Proteomes" id="UP000192273"/>
    </source>
</evidence>
<dbReference type="InterPro" id="IPR036409">
    <property type="entry name" value="Aldolase_II/adducin_N_sf"/>
</dbReference>
<feature type="domain" description="Class II aldolase/adducin N-terminal" evidence="2">
    <location>
        <begin position="8"/>
        <end position="189"/>
    </location>
</feature>
<dbReference type="SUPFAM" id="SSF53639">
    <property type="entry name" value="AraD/HMP-PK domain-like"/>
    <property type="match status" value="1"/>
</dbReference>
<dbReference type="KEGG" id="rmm:ROSMUCSMR3_02810"/>
<dbReference type="PANTHER" id="PTHR10672:SF21">
    <property type="entry name" value="CLASS II ALDOLASE_ADDUCIN N-TERMINAL DOMAIN-CONTAINING PROTEIN"/>
    <property type="match status" value="1"/>
</dbReference>
<dbReference type="GO" id="GO:0005856">
    <property type="term" value="C:cytoskeleton"/>
    <property type="evidence" value="ECO:0007669"/>
    <property type="project" value="TreeGrafter"/>
</dbReference>
<dbReference type="AlphaFoldDB" id="A0A1V0RR75"/>
<gene>
    <name evidence="3" type="primary">novR</name>
    <name evidence="3" type="ORF">ROSMUCSMR3_02810</name>
</gene>
<evidence type="ECO:0000256" key="1">
    <source>
        <dbReference type="ARBA" id="ARBA00037961"/>
    </source>
</evidence>
<dbReference type="Pfam" id="PF00596">
    <property type="entry name" value="Aldolase_II"/>
    <property type="match status" value="1"/>
</dbReference>
<keyword evidence="3" id="KW-0456">Lyase</keyword>
<sequence>MNEAEARLDLASVHRILAMEGLNEGTWNHFSCKIGNGVQYLVTPGSTHFSMVSASSLLLYGRDGELISGNGQANHDALPIHLPIYEARSDVNCILHFHSPHATALTVFKQIRFDTRLSQTAAYFHGKVSYLDTYAVPRTNTEEGEEMAHALGDKKVLFMKNHGVLIAASSLADASVSAYQLERASRIQLLAAATGAETEPMSEEHAELLAREECNGEPDYLDGMKRLLERTQPNFKE</sequence>
<proteinExistence type="inferred from homology"/>
<comment type="similarity">
    <text evidence="1">Belongs to the aldolase class II family.</text>
</comment>
<reference evidence="3 4" key="1">
    <citation type="submission" date="2017-03" db="EMBL/GenBank/DDBJ databases">
        <title>Genome Sequence of Roseovarius mucosus strain SMR3 Isolated from a culture of the Diatom Skeletonema marinoi.</title>
        <authorList>
            <person name="Topel M."/>
            <person name="Pinder M."/>
            <person name="Johansson O.N."/>
            <person name="Kourtchenko O."/>
            <person name="Godhe A."/>
            <person name="Clarke A.K."/>
        </authorList>
    </citation>
    <scope>NUCLEOTIDE SEQUENCE [LARGE SCALE GENOMIC DNA]</scope>
    <source>
        <strain evidence="3 4">SMR3</strain>
    </source>
</reference>
<dbReference type="PANTHER" id="PTHR10672">
    <property type="entry name" value="ADDUCIN"/>
    <property type="match status" value="1"/>
</dbReference>
<accession>A0A1V0RR75</accession>
<evidence type="ECO:0000313" key="3">
    <source>
        <dbReference type="EMBL" id="ARE84277.1"/>
    </source>
</evidence>
<dbReference type="InterPro" id="IPR001303">
    <property type="entry name" value="Aldolase_II/adducin_N"/>
</dbReference>
<dbReference type="SMART" id="SM01007">
    <property type="entry name" value="Aldolase_II"/>
    <property type="match status" value="1"/>
</dbReference>
<organism evidence="3 4">
    <name type="scientific">Roseovarius mucosus</name>
    <dbReference type="NCBI Taxonomy" id="215743"/>
    <lineage>
        <taxon>Bacteria</taxon>
        <taxon>Pseudomonadati</taxon>
        <taxon>Pseudomonadota</taxon>
        <taxon>Alphaproteobacteria</taxon>
        <taxon>Rhodobacterales</taxon>
        <taxon>Roseobacteraceae</taxon>
        <taxon>Roseovarius</taxon>
    </lineage>
</organism>